<evidence type="ECO:0000313" key="1">
    <source>
        <dbReference type="EMBL" id="KAI3909695.1"/>
    </source>
</evidence>
<evidence type="ECO:0000313" key="2">
    <source>
        <dbReference type="Proteomes" id="UP001202328"/>
    </source>
</evidence>
<dbReference type="EMBL" id="JAJJMB010010315">
    <property type="protein sequence ID" value="KAI3909695.1"/>
    <property type="molecule type" value="Genomic_DNA"/>
</dbReference>
<proteinExistence type="predicted"/>
<comment type="caution">
    <text evidence="1">The sequence shown here is derived from an EMBL/GenBank/DDBJ whole genome shotgun (WGS) entry which is preliminary data.</text>
</comment>
<keyword evidence="2" id="KW-1185">Reference proteome</keyword>
<dbReference type="Proteomes" id="UP001202328">
    <property type="component" value="Unassembled WGS sequence"/>
</dbReference>
<dbReference type="AlphaFoldDB" id="A0AAD4SLM9"/>
<name>A0AAD4SLM9_9MAGN</name>
<reference evidence="1" key="1">
    <citation type="submission" date="2022-04" db="EMBL/GenBank/DDBJ databases">
        <title>A functionally conserved STORR gene fusion in Papaver species that diverged 16.8 million years ago.</title>
        <authorList>
            <person name="Catania T."/>
        </authorList>
    </citation>
    <scope>NUCLEOTIDE SEQUENCE</scope>
    <source>
        <strain evidence="1">S-188037</strain>
    </source>
</reference>
<protein>
    <submittedName>
        <fullName evidence="1">Uncharacterized protein</fullName>
    </submittedName>
</protein>
<gene>
    <name evidence="1" type="ORF">MKW98_014112</name>
</gene>
<sequence length="123" mass="14273">MVKCSKITDDAQKRVLERNPRFNQAKCSSGIKQVRVGERYDMQQIHFEELKSLIYSLSCGDDDCAMDIEFFPRCRFSRMVYDCQAESCQGKKILNFTVLSIRSCTNDVELQETFCLKPLFSDC</sequence>
<accession>A0AAD4SLM9</accession>
<organism evidence="1 2">
    <name type="scientific">Papaver atlanticum</name>
    <dbReference type="NCBI Taxonomy" id="357466"/>
    <lineage>
        <taxon>Eukaryota</taxon>
        <taxon>Viridiplantae</taxon>
        <taxon>Streptophyta</taxon>
        <taxon>Embryophyta</taxon>
        <taxon>Tracheophyta</taxon>
        <taxon>Spermatophyta</taxon>
        <taxon>Magnoliopsida</taxon>
        <taxon>Ranunculales</taxon>
        <taxon>Papaveraceae</taxon>
        <taxon>Papaveroideae</taxon>
        <taxon>Papaver</taxon>
    </lineage>
</organism>